<proteinExistence type="predicted"/>
<dbReference type="AlphaFoldDB" id="A0A0F9G8X9"/>
<comment type="caution">
    <text evidence="1">The sequence shown here is derived from an EMBL/GenBank/DDBJ whole genome shotgun (WGS) entry which is preliminary data.</text>
</comment>
<accession>A0A0F9G8X9</accession>
<organism evidence="1">
    <name type="scientific">marine sediment metagenome</name>
    <dbReference type="NCBI Taxonomy" id="412755"/>
    <lineage>
        <taxon>unclassified sequences</taxon>
        <taxon>metagenomes</taxon>
        <taxon>ecological metagenomes</taxon>
    </lineage>
</organism>
<protein>
    <submittedName>
        <fullName evidence="1">Uncharacterized protein</fullName>
    </submittedName>
</protein>
<dbReference type="EMBL" id="LAZR01027353">
    <property type="protein sequence ID" value="KKL65985.1"/>
    <property type="molecule type" value="Genomic_DNA"/>
</dbReference>
<gene>
    <name evidence="1" type="ORF">LCGC14_2149520</name>
</gene>
<reference evidence="1" key="1">
    <citation type="journal article" date="2015" name="Nature">
        <title>Complex archaea that bridge the gap between prokaryotes and eukaryotes.</title>
        <authorList>
            <person name="Spang A."/>
            <person name="Saw J.H."/>
            <person name="Jorgensen S.L."/>
            <person name="Zaremba-Niedzwiedzka K."/>
            <person name="Martijn J."/>
            <person name="Lind A.E."/>
            <person name="van Eijk R."/>
            <person name="Schleper C."/>
            <person name="Guy L."/>
            <person name="Ettema T.J."/>
        </authorList>
    </citation>
    <scope>NUCLEOTIDE SEQUENCE</scope>
</reference>
<name>A0A0F9G8X9_9ZZZZ</name>
<sequence>MQITFSPMRSLPGQDGQLDSLVVEGDTITINGDTIDMTAIPEGAILPAQAVAHDFITGPVSRSGGELSLTLVLPIGADASRAVTSPGKITVISGHVPLPGRKGDMA</sequence>
<evidence type="ECO:0000313" key="1">
    <source>
        <dbReference type="EMBL" id="KKL65985.1"/>
    </source>
</evidence>